<dbReference type="GO" id="GO:0000139">
    <property type="term" value="C:Golgi membrane"/>
    <property type="evidence" value="ECO:0007669"/>
    <property type="project" value="InterPro"/>
</dbReference>
<dbReference type="Proteomes" id="UP001328107">
    <property type="component" value="Unassembled WGS sequence"/>
</dbReference>
<dbReference type="GO" id="GO:0016757">
    <property type="term" value="F:glycosyltransferase activity"/>
    <property type="evidence" value="ECO:0007669"/>
    <property type="project" value="InterPro"/>
</dbReference>
<reference evidence="3" key="1">
    <citation type="submission" date="2022-10" db="EMBL/GenBank/DDBJ databases">
        <title>Genome assembly of Pristionchus species.</title>
        <authorList>
            <person name="Yoshida K."/>
            <person name="Sommer R.J."/>
        </authorList>
    </citation>
    <scope>NUCLEOTIDE SEQUENCE [LARGE SCALE GENOMIC DNA]</scope>
    <source>
        <strain evidence="3">RS5460</strain>
    </source>
</reference>
<proteinExistence type="predicted"/>
<name>A0AAN4ZAU9_9BILA</name>
<dbReference type="AlphaFoldDB" id="A0AAN4ZAU9"/>
<evidence type="ECO:0000313" key="2">
    <source>
        <dbReference type="EMBL" id="GMR34407.1"/>
    </source>
</evidence>
<comment type="caution">
    <text evidence="2">The sequence shown here is derived from an EMBL/GenBank/DDBJ whole genome shotgun (WGS) entry which is preliminary data.</text>
</comment>
<feature type="non-terminal residue" evidence="2">
    <location>
        <position position="1"/>
    </location>
</feature>
<accession>A0AAN4ZAU9</accession>
<keyword evidence="1" id="KW-1133">Transmembrane helix</keyword>
<dbReference type="Gene3D" id="3.90.550.10">
    <property type="entry name" value="Spore Coat Polysaccharide Biosynthesis Protein SpsA, Chain A"/>
    <property type="match status" value="1"/>
</dbReference>
<protein>
    <submittedName>
        <fullName evidence="2">Uncharacterized protein</fullName>
    </submittedName>
</protein>
<dbReference type="GO" id="GO:0006506">
    <property type="term" value="P:GPI anchor biosynthetic process"/>
    <property type="evidence" value="ECO:0007669"/>
    <property type="project" value="InterPro"/>
</dbReference>
<gene>
    <name evidence="2" type="ORF">PMAYCL1PPCAC_04602</name>
</gene>
<keyword evidence="1" id="KW-0472">Membrane</keyword>
<sequence>YAAHALHLLVAYGSIVVLISIARLLTPHTALEDIRMPSLEQEQFLNSSRLKHQQLQEKFSYRSMSSNLAITIVTANRAHPYVHAVLGSLVDAYGGDLPQVTLCSVEPKSNEVTEQLRREKWTVVDVNKDKQFNKTVLSQRIAKETADYWKCLNLTRNSGYRYTLLLEDDISVHGRFRSMIDSLIYQV</sequence>
<feature type="transmembrane region" description="Helical" evidence="1">
    <location>
        <begin position="6"/>
        <end position="26"/>
    </location>
</feature>
<dbReference type="EMBL" id="BTRK01000002">
    <property type="protein sequence ID" value="GMR34407.1"/>
    <property type="molecule type" value="Genomic_DNA"/>
</dbReference>
<organism evidence="2 3">
    <name type="scientific">Pristionchus mayeri</name>
    <dbReference type="NCBI Taxonomy" id="1317129"/>
    <lineage>
        <taxon>Eukaryota</taxon>
        <taxon>Metazoa</taxon>
        <taxon>Ecdysozoa</taxon>
        <taxon>Nematoda</taxon>
        <taxon>Chromadorea</taxon>
        <taxon>Rhabditida</taxon>
        <taxon>Rhabditina</taxon>
        <taxon>Diplogasteromorpha</taxon>
        <taxon>Diplogasteroidea</taxon>
        <taxon>Neodiplogasteridae</taxon>
        <taxon>Pristionchus</taxon>
    </lineage>
</organism>
<keyword evidence="1" id="KW-0812">Transmembrane</keyword>
<feature type="non-terminal residue" evidence="2">
    <location>
        <position position="187"/>
    </location>
</feature>
<dbReference type="PANTHER" id="PTHR31410">
    <property type="entry name" value="TRANSMEMBRANE PROTEIN 246"/>
    <property type="match status" value="1"/>
</dbReference>
<dbReference type="PANTHER" id="PTHR31410:SF1">
    <property type="entry name" value="POST-GPI ATTACHMENT TO PROTEINS FACTOR 4"/>
    <property type="match status" value="1"/>
</dbReference>
<dbReference type="InterPro" id="IPR029044">
    <property type="entry name" value="Nucleotide-diphossugar_trans"/>
</dbReference>
<dbReference type="InterPro" id="IPR029675">
    <property type="entry name" value="PGAP4"/>
</dbReference>
<evidence type="ECO:0000256" key="1">
    <source>
        <dbReference type="SAM" id="Phobius"/>
    </source>
</evidence>
<keyword evidence="3" id="KW-1185">Reference proteome</keyword>
<evidence type="ECO:0000313" key="3">
    <source>
        <dbReference type="Proteomes" id="UP001328107"/>
    </source>
</evidence>